<dbReference type="GO" id="GO:0006508">
    <property type="term" value="P:proteolysis"/>
    <property type="evidence" value="ECO:0007669"/>
    <property type="project" value="InterPro"/>
</dbReference>
<dbReference type="Gene3D" id="3.90.226.10">
    <property type="entry name" value="2-enoyl-CoA Hydratase, Chain A, domain 1"/>
    <property type="match status" value="1"/>
</dbReference>
<dbReference type="Pfam" id="PF03572">
    <property type="entry name" value="Peptidase_S41"/>
    <property type="match status" value="1"/>
</dbReference>
<evidence type="ECO:0000259" key="3">
    <source>
        <dbReference type="Pfam" id="PF23658"/>
    </source>
</evidence>
<reference evidence="4" key="1">
    <citation type="journal article" date="2020" name="Stud. Mycol.">
        <title>101 Dothideomycetes genomes: a test case for predicting lifestyles and emergence of pathogens.</title>
        <authorList>
            <person name="Haridas S."/>
            <person name="Albert R."/>
            <person name="Binder M."/>
            <person name="Bloem J."/>
            <person name="Labutti K."/>
            <person name="Salamov A."/>
            <person name="Andreopoulos B."/>
            <person name="Baker S."/>
            <person name="Barry K."/>
            <person name="Bills G."/>
            <person name="Bluhm B."/>
            <person name="Cannon C."/>
            <person name="Castanera R."/>
            <person name="Culley D."/>
            <person name="Daum C."/>
            <person name="Ezra D."/>
            <person name="Gonzalez J."/>
            <person name="Henrissat B."/>
            <person name="Kuo A."/>
            <person name="Liang C."/>
            <person name="Lipzen A."/>
            <person name="Lutzoni F."/>
            <person name="Magnuson J."/>
            <person name="Mondo S."/>
            <person name="Nolan M."/>
            <person name="Ohm R."/>
            <person name="Pangilinan J."/>
            <person name="Park H.-J."/>
            <person name="Ramirez L."/>
            <person name="Alfaro M."/>
            <person name="Sun H."/>
            <person name="Tritt A."/>
            <person name="Yoshinaga Y."/>
            <person name="Zwiers L.-H."/>
            <person name="Turgeon B."/>
            <person name="Goodwin S."/>
            <person name="Spatafora J."/>
            <person name="Crous P."/>
            <person name="Grigoriev I."/>
        </authorList>
    </citation>
    <scope>NUCLEOTIDE SEQUENCE</scope>
    <source>
        <strain evidence="4">CBS 207.26</strain>
    </source>
</reference>
<dbReference type="SUPFAM" id="SSF52096">
    <property type="entry name" value="ClpP/crotonase"/>
    <property type="match status" value="1"/>
</dbReference>
<protein>
    <submittedName>
        <fullName evidence="4">Uncharacterized protein</fullName>
    </submittedName>
</protein>
<accession>A0A6A6DZW4</accession>
<dbReference type="AlphaFoldDB" id="A0A6A6DZW4"/>
<dbReference type="InterPro" id="IPR056186">
    <property type="entry name" value="PDZ_CPAF-rel"/>
</dbReference>
<feature type="region of interest" description="Disordered" evidence="1">
    <location>
        <begin position="304"/>
        <end position="337"/>
    </location>
</feature>
<evidence type="ECO:0000256" key="1">
    <source>
        <dbReference type="SAM" id="MobiDB-lite"/>
    </source>
</evidence>
<dbReference type="InterPro" id="IPR029045">
    <property type="entry name" value="ClpP/crotonase-like_dom_sf"/>
</dbReference>
<keyword evidence="5" id="KW-1185">Reference proteome</keyword>
<dbReference type="PANTHER" id="PTHR37049:SF4">
    <property type="entry name" value="RHODANESE DOMAIN-CONTAINING PROTEIN"/>
    <property type="match status" value="1"/>
</dbReference>
<dbReference type="GO" id="GO:0008236">
    <property type="term" value="F:serine-type peptidase activity"/>
    <property type="evidence" value="ECO:0007669"/>
    <property type="project" value="InterPro"/>
</dbReference>
<evidence type="ECO:0000313" key="4">
    <source>
        <dbReference type="EMBL" id="KAF2183839.1"/>
    </source>
</evidence>
<dbReference type="InterPro" id="IPR052766">
    <property type="entry name" value="S41A_metabolite_peptidase"/>
</dbReference>
<gene>
    <name evidence="4" type="ORF">K469DRAFT_727810</name>
</gene>
<evidence type="ECO:0000313" key="5">
    <source>
        <dbReference type="Proteomes" id="UP000800200"/>
    </source>
</evidence>
<dbReference type="PANTHER" id="PTHR37049">
    <property type="entry name" value="PEPTIDASE S41 FAMILY PROTEIN"/>
    <property type="match status" value="1"/>
</dbReference>
<name>A0A6A6DZW4_9PEZI</name>
<sequence>MRLLALLLAGSAQAQKILDLYLQPVPDALPPAPTIVKRDTLAPCAEVSVSWAAFPAKETAKHVPAKVAYDCLQSVPVDREGDLKQIAELKGMLEFHTTSSYLKQDIKHHHDNPVDLFGGLEKIAQAINNGTYKSDYEVQVSISRLLRSGNDFHLGFRPDILGILRFFKDTQLVSVSKDGLALPEIFVYSDVLGPRNGTNWAASSIKTINGKNVTEYLNNIASQASFHDPDARFNQLFPNPALASIGRVQAGKGDFAQGDYEGEKTVLVFNNGSTTTIQNTAIVASAADFTNVTDGESFFDTFCTGPTETEATEKPETTPTPSLNATSTPKVSALPRPTGGYPSPVIVQSSLALQGYYLNGTGYDDVAILAMPNFGPTLGPGTEEINANVETQKVIRTFLADATSKGKKKLIVDLRGNTGGTIALGFDFFKQLFPTLVPYGASRYRAHEAFEIYSAAIADVADNKTLAEEEPELYLGITGSPFNWENSFKDYYGPYVNNNDTFIAPRRYDWENNLGGYPSGPGFNLTGYLSNSKTSSQPFPAENIVIMTDGSCGSTCAIFAELMREQGQVQFIAVGGRPISAPMQGVGGTKGAQVLQMSTFRKIAIETIQKIAGIASLDVVKAVNQSALGKLAQTEQLLIRSEHTSPENPINGVVNSLDNLRQNDSSETPLEFIYEAADCKLFYTLDALKDVTKLWKQAVDIKWGKGKCVDGSTGDKSSIGVVSNKPFNAQVKGNQTQQFTGVASGLKVSGMTGTMVVAAVMGVALLL</sequence>
<dbReference type="EMBL" id="ML994640">
    <property type="protein sequence ID" value="KAF2183839.1"/>
    <property type="molecule type" value="Genomic_DNA"/>
</dbReference>
<proteinExistence type="predicted"/>
<dbReference type="InterPro" id="IPR005151">
    <property type="entry name" value="Tail-specific_protease"/>
</dbReference>
<dbReference type="Pfam" id="PF23658">
    <property type="entry name" value="PDZ_CPAF_rel"/>
    <property type="match status" value="1"/>
</dbReference>
<feature type="domain" description="Tail specific protease" evidence="2">
    <location>
        <begin position="366"/>
        <end position="571"/>
    </location>
</feature>
<dbReference type="OrthoDB" id="27214at2759"/>
<feature type="domain" description="CPAF-like PDZ" evidence="3">
    <location>
        <begin position="166"/>
        <end position="285"/>
    </location>
</feature>
<dbReference type="Proteomes" id="UP000800200">
    <property type="component" value="Unassembled WGS sequence"/>
</dbReference>
<evidence type="ECO:0000259" key="2">
    <source>
        <dbReference type="Pfam" id="PF03572"/>
    </source>
</evidence>
<organism evidence="4 5">
    <name type="scientific">Zopfia rhizophila CBS 207.26</name>
    <dbReference type="NCBI Taxonomy" id="1314779"/>
    <lineage>
        <taxon>Eukaryota</taxon>
        <taxon>Fungi</taxon>
        <taxon>Dikarya</taxon>
        <taxon>Ascomycota</taxon>
        <taxon>Pezizomycotina</taxon>
        <taxon>Dothideomycetes</taxon>
        <taxon>Dothideomycetes incertae sedis</taxon>
        <taxon>Zopfiaceae</taxon>
        <taxon>Zopfia</taxon>
    </lineage>
</organism>